<gene>
    <name evidence="1" type="ORF">L1987_03066</name>
</gene>
<evidence type="ECO:0000313" key="2">
    <source>
        <dbReference type="Proteomes" id="UP001056120"/>
    </source>
</evidence>
<protein>
    <submittedName>
        <fullName evidence="1">Uncharacterized protein</fullName>
    </submittedName>
</protein>
<comment type="caution">
    <text evidence="1">The sequence shown here is derived from an EMBL/GenBank/DDBJ whole genome shotgun (WGS) entry which is preliminary data.</text>
</comment>
<reference evidence="1 2" key="2">
    <citation type="journal article" date="2022" name="Mol. Ecol. Resour.">
        <title>The genomes of chicory, endive, great burdock and yacon provide insights into Asteraceae paleo-polyploidization history and plant inulin production.</title>
        <authorList>
            <person name="Fan W."/>
            <person name="Wang S."/>
            <person name="Wang H."/>
            <person name="Wang A."/>
            <person name="Jiang F."/>
            <person name="Liu H."/>
            <person name="Zhao H."/>
            <person name="Xu D."/>
            <person name="Zhang Y."/>
        </authorList>
    </citation>
    <scope>NUCLEOTIDE SEQUENCE [LARGE SCALE GENOMIC DNA]</scope>
    <source>
        <strain evidence="2">cv. Yunnan</strain>
        <tissue evidence="1">Leaves</tissue>
    </source>
</reference>
<proteinExistence type="predicted"/>
<organism evidence="1 2">
    <name type="scientific">Smallanthus sonchifolius</name>
    <dbReference type="NCBI Taxonomy" id="185202"/>
    <lineage>
        <taxon>Eukaryota</taxon>
        <taxon>Viridiplantae</taxon>
        <taxon>Streptophyta</taxon>
        <taxon>Embryophyta</taxon>
        <taxon>Tracheophyta</taxon>
        <taxon>Spermatophyta</taxon>
        <taxon>Magnoliopsida</taxon>
        <taxon>eudicotyledons</taxon>
        <taxon>Gunneridae</taxon>
        <taxon>Pentapetalae</taxon>
        <taxon>asterids</taxon>
        <taxon>campanulids</taxon>
        <taxon>Asterales</taxon>
        <taxon>Asteraceae</taxon>
        <taxon>Asteroideae</taxon>
        <taxon>Heliantheae alliance</taxon>
        <taxon>Millerieae</taxon>
        <taxon>Smallanthus</taxon>
    </lineage>
</organism>
<keyword evidence="2" id="KW-1185">Reference proteome</keyword>
<evidence type="ECO:0000313" key="1">
    <source>
        <dbReference type="EMBL" id="KAI3828954.1"/>
    </source>
</evidence>
<name>A0ACB9K9R3_9ASTR</name>
<reference evidence="2" key="1">
    <citation type="journal article" date="2022" name="Mol. Ecol. Resour.">
        <title>The genomes of chicory, endive, great burdock and yacon provide insights into Asteraceae palaeo-polyploidization history and plant inulin production.</title>
        <authorList>
            <person name="Fan W."/>
            <person name="Wang S."/>
            <person name="Wang H."/>
            <person name="Wang A."/>
            <person name="Jiang F."/>
            <person name="Liu H."/>
            <person name="Zhao H."/>
            <person name="Xu D."/>
            <person name="Zhang Y."/>
        </authorList>
    </citation>
    <scope>NUCLEOTIDE SEQUENCE [LARGE SCALE GENOMIC DNA]</scope>
    <source>
        <strain evidence="2">cv. Yunnan</strain>
    </source>
</reference>
<dbReference type="Proteomes" id="UP001056120">
    <property type="component" value="Linkage Group LG01"/>
</dbReference>
<dbReference type="EMBL" id="CM042018">
    <property type="protein sequence ID" value="KAI3828954.1"/>
    <property type="molecule type" value="Genomic_DNA"/>
</dbReference>
<accession>A0ACB9K9R3</accession>
<sequence length="107" mass="11595">MVTRFCLNEDLSSIGHFESSRDSYRADRCHCHSSFMTTLHSQYKPNFISSGGKNKTAATKRSESGSSKVQGSHPLCSVDIPNSPTPPGATGSGSTANRPSFHHHETK</sequence>